<dbReference type="InterPro" id="IPR042120">
    <property type="entry name" value="MutL_C_dimsub"/>
</dbReference>
<dbReference type="GO" id="GO:0140664">
    <property type="term" value="F:ATP-dependent DNA damage sensor activity"/>
    <property type="evidence" value="ECO:0007669"/>
    <property type="project" value="InterPro"/>
</dbReference>
<dbReference type="SUPFAM" id="SSF54211">
    <property type="entry name" value="Ribosomal protein S5 domain 2-like"/>
    <property type="match status" value="1"/>
</dbReference>
<dbReference type="AlphaFoldDB" id="A0A1I4TE38"/>
<name>A0A1I4TE38_9FLAO</name>
<dbReference type="FunFam" id="3.30.565.10:FF:000003">
    <property type="entry name" value="DNA mismatch repair endonuclease MutL"/>
    <property type="match status" value="1"/>
</dbReference>
<evidence type="ECO:0000256" key="2">
    <source>
        <dbReference type="ARBA" id="ARBA00021975"/>
    </source>
</evidence>
<gene>
    <name evidence="5" type="primary">mutL</name>
    <name evidence="8" type="ORF">SAMN05421738_102170</name>
</gene>
<proteinExistence type="inferred from homology"/>
<dbReference type="RefSeq" id="WP_092906190.1">
    <property type="nucleotide sequence ID" value="NZ_FOUZ01000002.1"/>
</dbReference>
<sequence length="595" mass="67357">MSDIIQLLPDHVANQIAAGEVVQRPASVIKELIENAVDSGATSIQIIVKDAGRSLIQVIDNGSGMSVTDARMAFERHATSKIRTTEDIYNIHTKGFRGEALASIAAVAQVETKTRKETDEVGSQLVIEGGEVRNQDPVVTAVGTSISVKNLFYNVPARRNFLKSNQVEFRHIQDEFQRVAMAHENISFYLHHNDAEIYHLKAGNLKQRIAQIFGKKLSSQIISVDEDTEIVKVNGFVGKPEAAKKSRGEQFFFVNNRFIRSGYLHNAIADAFDSLLPAGYSPSYFLYLEIDPSKIDINIHPTKTEIKFEDEALIFTILRAAVKHALGQFNVIPSLDFEQDPNWAFIPSATNETEIKMPEITVDSSFNPFEHHQSRSPKPSDIKANFDFYNDAVELEIENNHAHQLFESEEIQPENFDVIQWMNQFLIVEFRGELLIIDQHRAHQKILFEKFIRSNNGSALVQQMLFPIELELSPNDRQKLVNVEHQLLSFGFDISLDEEVIQINAIPVEVQQEDVVAVFMDFIEELDYQDSVELDKTFAKILAKNAAVKKGVGLKTEQMQTLVEELLKLPNPNYTPYGRSIFVQMNTSEIKKILQ</sequence>
<dbReference type="SUPFAM" id="SSF118116">
    <property type="entry name" value="DNA mismatch repair protein MutL"/>
    <property type="match status" value="1"/>
</dbReference>
<dbReference type="CDD" id="cd16926">
    <property type="entry name" value="HATPase_MutL-MLH-PMS-like"/>
    <property type="match status" value="1"/>
</dbReference>
<dbReference type="SMART" id="SM00853">
    <property type="entry name" value="MutL_C"/>
    <property type="match status" value="1"/>
</dbReference>
<evidence type="ECO:0000259" key="6">
    <source>
        <dbReference type="SMART" id="SM00853"/>
    </source>
</evidence>
<dbReference type="PANTHER" id="PTHR10073">
    <property type="entry name" value="DNA MISMATCH REPAIR PROTEIN MLH, PMS, MUTL"/>
    <property type="match status" value="1"/>
</dbReference>
<evidence type="ECO:0000259" key="7">
    <source>
        <dbReference type="SMART" id="SM01340"/>
    </source>
</evidence>
<dbReference type="HAMAP" id="MF_00149">
    <property type="entry name" value="DNA_mis_repair"/>
    <property type="match status" value="1"/>
</dbReference>
<dbReference type="GO" id="GO:0006298">
    <property type="term" value="P:mismatch repair"/>
    <property type="evidence" value="ECO:0007669"/>
    <property type="project" value="UniProtKB-UniRule"/>
</dbReference>
<dbReference type="Gene3D" id="3.30.1540.20">
    <property type="entry name" value="MutL, C-terminal domain, dimerisation subdomain"/>
    <property type="match status" value="1"/>
</dbReference>
<dbReference type="Proteomes" id="UP000199149">
    <property type="component" value="Unassembled WGS sequence"/>
</dbReference>
<dbReference type="InterPro" id="IPR036890">
    <property type="entry name" value="HATPase_C_sf"/>
</dbReference>
<dbReference type="PANTHER" id="PTHR10073:SF12">
    <property type="entry name" value="DNA MISMATCH REPAIR PROTEIN MLH1"/>
    <property type="match status" value="1"/>
</dbReference>
<comment type="function">
    <text evidence="5">This protein is involved in the repair of mismatches in DNA. It is required for dam-dependent methyl-directed DNA mismatch repair. May act as a 'molecular matchmaker', a protein that promotes the formation of a stable complex between two or more DNA-binding proteins in an ATP-dependent manner without itself being part of a final effector complex.</text>
</comment>
<comment type="similarity">
    <text evidence="1 5">Belongs to the DNA mismatch repair MutL/HexB family.</text>
</comment>
<dbReference type="InterPro" id="IPR038973">
    <property type="entry name" value="MutL/Mlh/Pms-like"/>
</dbReference>
<dbReference type="InterPro" id="IPR020667">
    <property type="entry name" value="DNA_mismatch_repair_MutL"/>
</dbReference>
<evidence type="ECO:0000256" key="1">
    <source>
        <dbReference type="ARBA" id="ARBA00006082"/>
    </source>
</evidence>
<dbReference type="GO" id="GO:0005524">
    <property type="term" value="F:ATP binding"/>
    <property type="evidence" value="ECO:0007669"/>
    <property type="project" value="InterPro"/>
</dbReference>
<accession>A0A1I4TE38</accession>
<dbReference type="STRING" id="684065.SAMN05421738_102170"/>
<dbReference type="Gene3D" id="3.30.565.10">
    <property type="entry name" value="Histidine kinase-like ATPase, C-terminal domain"/>
    <property type="match status" value="1"/>
</dbReference>
<dbReference type="CDD" id="cd00782">
    <property type="entry name" value="MutL_Trans"/>
    <property type="match status" value="1"/>
</dbReference>
<evidence type="ECO:0000313" key="9">
    <source>
        <dbReference type="Proteomes" id="UP000199149"/>
    </source>
</evidence>
<dbReference type="Gene3D" id="3.30.1370.100">
    <property type="entry name" value="MutL, C-terminal domain, regulatory subdomain"/>
    <property type="match status" value="1"/>
</dbReference>
<dbReference type="Pfam" id="PF01119">
    <property type="entry name" value="DNA_mis_repair"/>
    <property type="match status" value="1"/>
</dbReference>
<dbReference type="PROSITE" id="PS00058">
    <property type="entry name" value="DNA_MISMATCH_REPAIR_1"/>
    <property type="match status" value="1"/>
</dbReference>
<dbReference type="InterPro" id="IPR037198">
    <property type="entry name" value="MutL_C_sf"/>
</dbReference>
<dbReference type="InterPro" id="IPR020568">
    <property type="entry name" value="Ribosomal_Su5_D2-typ_SF"/>
</dbReference>
<evidence type="ECO:0000256" key="4">
    <source>
        <dbReference type="ARBA" id="ARBA00023204"/>
    </source>
</evidence>
<reference evidence="9" key="1">
    <citation type="submission" date="2016-10" db="EMBL/GenBank/DDBJ databases">
        <authorList>
            <person name="Varghese N."/>
            <person name="Submissions S."/>
        </authorList>
    </citation>
    <scope>NUCLEOTIDE SEQUENCE [LARGE SCALE GENOMIC DNA]</scope>
    <source>
        <strain evidence="9">XJ109</strain>
    </source>
</reference>
<keyword evidence="3 5" id="KW-0227">DNA damage</keyword>
<dbReference type="InterPro" id="IPR042121">
    <property type="entry name" value="MutL_C_regsub"/>
</dbReference>
<feature type="domain" description="MutL C-terminal dimerisation" evidence="6">
    <location>
        <begin position="418"/>
        <end position="554"/>
    </location>
</feature>
<keyword evidence="4 5" id="KW-0234">DNA repair</keyword>
<dbReference type="GO" id="GO:0032300">
    <property type="term" value="C:mismatch repair complex"/>
    <property type="evidence" value="ECO:0007669"/>
    <property type="project" value="InterPro"/>
</dbReference>
<dbReference type="SMART" id="SM01340">
    <property type="entry name" value="DNA_mis_repair"/>
    <property type="match status" value="1"/>
</dbReference>
<evidence type="ECO:0000256" key="5">
    <source>
        <dbReference type="HAMAP-Rule" id="MF_00149"/>
    </source>
</evidence>
<dbReference type="GO" id="GO:0016887">
    <property type="term" value="F:ATP hydrolysis activity"/>
    <property type="evidence" value="ECO:0007669"/>
    <property type="project" value="InterPro"/>
</dbReference>
<dbReference type="Gene3D" id="3.30.230.10">
    <property type="match status" value="1"/>
</dbReference>
<organism evidence="8 9">
    <name type="scientific">Algoriella xinjiangensis</name>
    <dbReference type="NCBI Taxonomy" id="684065"/>
    <lineage>
        <taxon>Bacteria</taxon>
        <taxon>Pseudomonadati</taxon>
        <taxon>Bacteroidota</taxon>
        <taxon>Flavobacteriia</taxon>
        <taxon>Flavobacteriales</taxon>
        <taxon>Weeksellaceae</taxon>
        <taxon>Algoriella</taxon>
    </lineage>
</organism>
<dbReference type="NCBIfam" id="TIGR00585">
    <property type="entry name" value="mutl"/>
    <property type="match status" value="1"/>
</dbReference>
<dbReference type="EMBL" id="FOUZ01000002">
    <property type="protein sequence ID" value="SFM75004.1"/>
    <property type="molecule type" value="Genomic_DNA"/>
</dbReference>
<dbReference type="InterPro" id="IPR013507">
    <property type="entry name" value="DNA_mismatch_S5_2-like"/>
</dbReference>
<dbReference type="InterPro" id="IPR002099">
    <property type="entry name" value="MutL/Mlh/PMS"/>
</dbReference>
<dbReference type="SUPFAM" id="SSF55874">
    <property type="entry name" value="ATPase domain of HSP90 chaperone/DNA topoisomerase II/histidine kinase"/>
    <property type="match status" value="1"/>
</dbReference>
<dbReference type="InterPro" id="IPR014790">
    <property type="entry name" value="MutL_C"/>
</dbReference>
<feature type="domain" description="DNA mismatch repair protein S5" evidence="7">
    <location>
        <begin position="209"/>
        <end position="327"/>
    </location>
</feature>
<keyword evidence="9" id="KW-1185">Reference proteome</keyword>
<dbReference type="InterPro" id="IPR014762">
    <property type="entry name" value="DNA_mismatch_repair_CS"/>
</dbReference>
<protein>
    <recommendedName>
        <fullName evidence="2 5">DNA mismatch repair protein MutL</fullName>
    </recommendedName>
</protein>
<dbReference type="Pfam" id="PF08676">
    <property type="entry name" value="MutL_C"/>
    <property type="match status" value="1"/>
</dbReference>
<dbReference type="GO" id="GO:0030983">
    <property type="term" value="F:mismatched DNA binding"/>
    <property type="evidence" value="ECO:0007669"/>
    <property type="project" value="InterPro"/>
</dbReference>
<dbReference type="InterPro" id="IPR014721">
    <property type="entry name" value="Ribsml_uS5_D2-typ_fold_subgr"/>
</dbReference>
<evidence type="ECO:0000256" key="3">
    <source>
        <dbReference type="ARBA" id="ARBA00022763"/>
    </source>
</evidence>
<evidence type="ECO:0000313" key="8">
    <source>
        <dbReference type="EMBL" id="SFM75004.1"/>
    </source>
</evidence>
<dbReference type="OrthoDB" id="9763467at2"/>
<dbReference type="Pfam" id="PF13589">
    <property type="entry name" value="HATPase_c_3"/>
    <property type="match status" value="1"/>
</dbReference>